<accession>A0ABS1KV63</accession>
<evidence type="ECO:0000313" key="10">
    <source>
        <dbReference type="Proteomes" id="UP000613030"/>
    </source>
</evidence>
<feature type="domain" description="Glutamine amidotransferase type-2" evidence="8">
    <location>
        <begin position="2"/>
        <end position="213"/>
    </location>
</feature>
<dbReference type="SUPFAM" id="SSF52402">
    <property type="entry name" value="Adenine nucleotide alpha hydrolases-like"/>
    <property type="match status" value="1"/>
</dbReference>
<dbReference type="PROSITE" id="PS51278">
    <property type="entry name" value="GATASE_TYPE_2"/>
    <property type="match status" value="1"/>
</dbReference>
<name>A0ABS1KV63_9BACT</name>
<dbReference type="InterPro" id="IPR001962">
    <property type="entry name" value="Asn_synthase"/>
</dbReference>
<dbReference type="Proteomes" id="UP000613030">
    <property type="component" value="Unassembled WGS sequence"/>
</dbReference>
<dbReference type="Pfam" id="PF00733">
    <property type="entry name" value="Asn_synthase"/>
    <property type="match status" value="1"/>
</dbReference>
<evidence type="ECO:0000256" key="3">
    <source>
        <dbReference type="ARBA" id="ARBA00012737"/>
    </source>
</evidence>
<evidence type="ECO:0000256" key="2">
    <source>
        <dbReference type="ARBA" id="ARBA00005752"/>
    </source>
</evidence>
<protein>
    <recommendedName>
        <fullName evidence="3">asparagine synthase (glutamine-hydrolyzing)</fullName>
        <ecNumber evidence="3">6.3.5.4</ecNumber>
    </recommendedName>
</protein>
<dbReference type="EMBL" id="JAERRB010000005">
    <property type="protein sequence ID" value="MBL0743083.1"/>
    <property type="molecule type" value="Genomic_DNA"/>
</dbReference>
<keyword evidence="9" id="KW-0436">Ligase</keyword>
<dbReference type="Gene3D" id="3.60.20.10">
    <property type="entry name" value="Glutamine Phosphoribosylpyrophosphate, subunit 1, domain 1"/>
    <property type="match status" value="1"/>
</dbReference>
<dbReference type="InterPro" id="IPR033738">
    <property type="entry name" value="AsnB_N"/>
</dbReference>
<dbReference type="PANTHER" id="PTHR43284">
    <property type="entry name" value="ASPARAGINE SYNTHETASE (GLUTAMINE-HYDROLYZING)"/>
    <property type="match status" value="1"/>
</dbReference>
<reference evidence="9 10" key="1">
    <citation type="submission" date="2021-01" db="EMBL/GenBank/DDBJ databases">
        <title>Chryseolinea sp. Jin1 Genome sequencing and assembly.</title>
        <authorList>
            <person name="Kim I."/>
        </authorList>
    </citation>
    <scope>NUCLEOTIDE SEQUENCE [LARGE SCALE GENOMIC DNA]</scope>
    <source>
        <strain evidence="9 10">Jin1</strain>
    </source>
</reference>
<proteinExistence type="inferred from homology"/>
<comment type="catalytic activity">
    <reaction evidence="7">
        <text>L-aspartate + L-glutamine + ATP + H2O = L-asparagine + L-glutamate + AMP + diphosphate + H(+)</text>
        <dbReference type="Rhea" id="RHEA:12228"/>
        <dbReference type="ChEBI" id="CHEBI:15377"/>
        <dbReference type="ChEBI" id="CHEBI:15378"/>
        <dbReference type="ChEBI" id="CHEBI:29985"/>
        <dbReference type="ChEBI" id="CHEBI:29991"/>
        <dbReference type="ChEBI" id="CHEBI:30616"/>
        <dbReference type="ChEBI" id="CHEBI:33019"/>
        <dbReference type="ChEBI" id="CHEBI:58048"/>
        <dbReference type="ChEBI" id="CHEBI:58359"/>
        <dbReference type="ChEBI" id="CHEBI:456215"/>
        <dbReference type="EC" id="6.3.5.4"/>
    </reaction>
</comment>
<evidence type="ECO:0000313" key="9">
    <source>
        <dbReference type="EMBL" id="MBL0743083.1"/>
    </source>
</evidence>
<dbReference type="Gene3D" id="3.40.50.620">
    <property type="entry name" value="HUPs"/>
    <property type="match status" value="1"/>
</dbReference>
<dbReference type="InterPro" id="IPR006426">
    <property type="entry name" value="Asn_synth_AEB"/>
</dbReference>
<dbReference type="InterPro" id="IPR017932">
    <property type="entry name" value="GATase_2_dom"/>
</dbReference>
<keyword evidence="4" id="KW-0547">Nucleotide-binding</keyword>
<dbReference type="InterPro" id="IPR014729">
    <property type="entry name" value="Rossmann-like_a/b/a_fold"/>
</dbReference>
<keyword evidence="5" id="KW-0067">ATP-binding</keyword>
<dbReference type="SUPFAM" id="SSF56235">
    <property type="entry name" value="N-terminal nucleophile aminohydrolases (Ntn hydrolases)"/>
    <property type="match status" value="1"/>
</dbReference>
<dbReference type="Pfam" id="PF13537">
    <property type="entry name" value="GATase_7"/>
    <property type="match status" value="1"/>
</dbReference>
<comment type="pathway">
    <text evidence="1">Amino-acid biosynthesis; L-asparagine biosynthesis; L-asparagine from L-aspartate (L-Gln route): step 1/1.</text>
</comment>
<evidence type="ECO:0000256" key="1">
    <source>
        <dbReference type="ARBA" id="ARBA00005187"/>
    </source>
</evidence>
<keyword evidence="10" id="KW-1185">Reference proteome</keyword>
<evidence type="ECO:0000256" key="7">
    <source>
        <dbReference type="ARBA" id="ARBA00048741"/>
    </source>
</evidence>
<dbReference type="InterPro" id="IPR051786">
    <property type="entry name" value="ASN_synthetase/amidase"/>
</dbReference>
<dbReference type="PANTHER" id="PTHR43284:SF1">
    <property type="entry name" value="ASPARAGINE SYNTHETASE"/>
    <property type="match status" value="1"/>
</dbReference>
<dbReference type="NCBIfam" id="TIGR01536">
    <property type="entry name" value="asn_synth_AEB"/>
    <property type="match status" value="1"/>
</dbReference>
<gene>
    <name evidence="9" type="primary">asnB</name>
    <name evidence="9" type="ORF">JI741_17770</name>
</gene>
<comment type="similarity">
    <text evidence="2">Belongs to the asparagine synthetase family.</text>
</comment>
<dbReference type="EC" id="6.3.5.4" evidence="3"/>
<sequence length="626" mass="71999">MCGITGIFNISGAQPVQPETLKSMADAINHRGPDDSSYIVHGDLGLGFKRLSIIDLAHGQQPFYSEDQSVVMICNGEIYNYKELRKELVAKGYTFKTNCDVEVIVHLYADQGIRFIDKLNGQFAFCLYDSKARALFLARDHFGICPLFYTVVNNSVVFASEIKAILKHPAVRREVNLTALDQIFSFPGIVSPTTFFKGVENLKAGHFLKVQDGVISKHEYWDLDYPQEANHAEVKNDEYYIEQLEELLLQSVKYRLNADVPVGFYLSGGLDSSLVGALMKKVNPDFQYKSFSIGYPSREDADLDERKYQRMMATHLNSLHTEIEFDWANVADRLKDAIYYSEGALKESYNTCSLALSETVRKHDVKVILSGEGSDEFFGGYVGYRFDAQGRIKPDEKSIDDMLEDELREKLWGDPNFFYESNYHEFRNTTQALYSQGVNKAFPSFGCLDRLEINRERLNGRHSFHKRSYLDLKLRLSDHLISDHADRVNYANSVEGRYPFLDIAVIDFVRTIPPQVKIKGLVEKYILKQLAKKFLPLEISNRQKFAWVAPGSNQLLKNKTEWVHDMLSPERIKRQGYFNSETIERLKQKYQKDNFKLNLPYDSDILMVVLTFNIFLEVFDMPDYNG</sequence>
<evidence type="ECO:0000256" key="6">
    <source>
        <dbReference type="ARBA" id="ARBA00022962"/>
    </source>
</evidence>
<dbReference type="InterPro" id="IPR029055">
    <property type="entry name" value="Ntn_hydrolases_N"/>
</dbReference>
<dbReference type="CDD" id="cd00712">
    <property type="entry name" value="AsnB"/>
    <property type="match status" value="1"/>
</dbReference>
<organism evidence="9 10">
    <name type="scientific">Chryseolinea lacunae</name>
    <dbReference type="NCBI Taxonomy" id="2801331"/>
    <lineage>
        <taxon>Bacteria</taxon>
        <taxon>Pseudomonadati</taxon>
        <taxon>Bacteroidota</taxon>
        <taxon>Cytophagia</taxon>
        <taxon>Cytophagales</taxon>
        <taxon>Fulvivirgaceae</taxon>
        <taxon>Chryseolinea</taxon>
    </lineage>
</organism>
<evidence type="ECO:0000259" key="8">
    <source>
        <dbReference type="PROSITE" id="PS51278"/>
    </source>
</evidence>
<dbReference type="PIRSF" id="PIRSF001589">
    <property type="entry name" value="Asn_synthetase_glu-h"/>
    <property type="match status" value="1"/>
</dbReference>
<evidence type="ECO:0000256" key="4">
    <source>
        <dbReference type="ARBA" id="ARBA00022741"/>
    </source>
</evidence>
<comment type="caution">
    <text evidence="9">The sequence shown here is derived from an EMBL/GenBank/DDBJ whole genome shotgun (WGS) entry which is preliminary data.</text>
</comment>
<dbReference type="RefSeq" id="WP_202012006.1">
    <property type="nucleotide sequence ID" value="NZ_JAERRB010000005.1"/>
</dbReference>
<dbReference type="CDD" id="cd01991">
    <property type="entry name" value="Asn_synthase_B_C"/>
    <property type="match status" value="1"/>
</dbReference>
<dbReference type="GO" id="GO:0004066">
    <property type="term" value="F:asparagine synthase (glutamine-hydrolyzing) activity"/>
    <property type="evidence" value="ECO:0007669"/>
    <property type="project" value="UniProtKB-EC"/>
</dbReference>
<keyword evidence="6" id="KW-0315">Glutamine amidotransferase</keyword>
<evidence type="ECO:0000256" key="5">
    <source>
        <dbReference type="ARBA" id="ARBA00022840"/>
    </source>
</evidence>